<dbReference type="Pfam" id="PF00395">
    <property type="entry name" value="SLH"/>
    <property type="match status" value="1"/>
</dbReference>
<evidence type="ECO:0000256" key="5">
    <source>
        <dbReference type="ARBA" id="ARBA00022777"/>
    </source>
</evidence>
<dbReference type="PANTHER" id="PTHR24363">
    <property type="entry name" value="SERINE/THREONINE PROTEIN KINASE"/>
    <property type="match status" value="1"/>
</dbReference>
<keyword evidence="6" id="KW-0067">ATP-binding</keyword>
<organism evidence="11 12">
    <name type="scientific">Pseudoalteromonas luteoviolacea</name>
    <dbReference type="NCBI Taxonomy" id="43657"/>
    <lineage>
        <taxon>Bacteria</taxon>
        <taxon>Pseudomonadati</taxon>
        <taxon>Pseudomonadota</taxon>
        <taxon>Gammaproteobacteria</taxon>
        <taxon>Alteromonadales</taxon>
        <taxon>Pseudoalteromonadaceae</taxon>
        <taxon>Pseudoalteromonas</taxon>
    </lineage>
</organism>
<evidence type="ECO:0000256" key="3">
    <source>
        <dbReference type="ARBA" id="ARBA00022679"/>
    </source>
</evidence>
<dbReference type="OrthoDB" id="9801841at2"/>
<gene>
    <name evidence="11" type="ORF">JF50_11990</name>
</gene>
<dbReference type="GO" id="GO:0004674">
    <property type="term" value="F:protein serine/threonine kinase activity"/>
    <property type="evidence" value="ECO:0007669"/>
    <property type="project" value="UniProtKB-KW"/>
</dbReference>
<dbReference type="RefSeq" id="WP_039609709.1">
    <property type="nucleotide sequence ID" value="NZ_JWIC01000006.1"/>
</dbReference>
<dbReference type="PROSITE" id="PS51272">
    <property type="entry name" value="SLH"/>
    <property type="match status" value="1"/>
</dbReference>
<proteinExistence type="predicted"/>
<comment type="catalytic activity">
    <reaction evidence="8">
        <text>L-seryl-[protein] + ATP = O-phospho-L-seryl-[protein] + ADP + H(+)</text>
        <dbReference type="Rhea" id="RHEA:17989"/>
        <dbReference type="Rhea" id="RHEA-COMP:9863"/>
        <dbReference type="Rhea" id="RHEA-COMP:11604"/>
        <dbReference type="ChEBI" id="CHEBI:15378"/>
        <dbReference type="ChEBI" id="CHEBI:29999"/>
        <dbReference type="ChEBI" id="CHEBI:30616"/>
        <dbReference type="ChEBI" id="CHEBI:83421"/>
        <dbReference type="ChEBI" id="CHEBI:456216"/>
        <dbReference type="EC" id="2.7.11.1"/>
    </reaction>
</comment>
<dbReference type="EMBL" id="JWIC01000006">
    <property type="protein sequence ID" value="KID56642.1"/>
    <property type="molecule type" value="Genomic_DNA"/>
</dbReference>
<keyword evidence="4" id="KW-0547">Nucleotide-binding</keyword>
<evidence type="ECO:0000256" key="7">
    <source>
        <dbReference type="ARBA" id="ARBA00047899"/>
    </source>
</evidence>
<comment type="caution">
    <text evidence="11">The sequence shown here is derived from an EMBL/GenBank/DDBJ whole genome shotgun (WGS) entry which is preliminary data.</text>
</comment>
<evidence type="ECO:0000256" key="2">
    <source>
        <dbReference type="ARBA" id="ARBA00022527"/>
    </source>
</evidence>
<evidence type="ECO:0000256" key="4">
    <source>
        <dbReference type="ARBA" id="ARBA00022741"/>
    </source>
</evidence>
<evidence type="ECO:0000256" key="1">
    <source>
        <dbReference type="ARBA" id="ARBA00012513"/>
    </source>
</evidence>
<evidence type="ECO:0000313" key="11">
    <source>
        <dbReference type="EMBL" id="KID56642.1"/>
    </source>
</evidence>
<sequence>MLTPTVNVISAFDIFEQLLELPADEMMHNLHAFEGIDRAIVEEVKNLIQAHFLNKQDMFLSSLISQSAKSALGYDELLHLRGVIIEGFELTALLGEGGQGVVYKAIRCDGKFDQTVAIKLLYPALNMTKEAIAISSEAQSLAKLNHGSIARVFTIGQHHNYCYMIMDFINGESLDTFFADNAISLDDALALFFKILNALAHAHKQGVVHADIKPSNILVDADKRPVLVDFGISKHLVDMPALATPEVLGFTPSFSSPEQISGEALGVSSDVYSVAKMFNALMLARFSDAELRVRLLSLVLEQAYLEDVKVRTPDIDSLQKMLRAVMHFQIPKEINISFWDKLKCTALRYKYRLVSFLLALPVLFTVLNILSTKNAELVQQKNENDKAIDYLERLFDAHENNGEFFDILNNPKASSNLGTLPEGEGHVHPKLFSVHVFTNHGGKIGEPIALKVVGEGNHVSDLSFTVTGPGYVSDEGDYRHTFTQVGIHTVTIEAQKHGLGYDKLVLRFVIRDGHSLPIQFKDVPPAHPHYSNIHYLAMRGVVIGRPDQGGDGRVFQPQQIAKQAEALSILFLSAHEKGVITLAKTSRYFRNLRVVNGKGGVEDFTWANAYLEYGNKAGFMPYPERFAPKKPVSKEWFAMIVSELLALYDPDGVDSFSHLNFSDSAEFNSIQSVRYGQLCAFYQLCDLSGSQFQPKRAMTRGEVANVGAKILQMTVRSNTPIN</sequence>
<dbReference type="PROSITE" id="PS00108">
    <property type="entry name" value="PROTEIN_KINASE_ST"/>
    <property type="match status" value="1"/>
</dbReference>
<keyword evidence="3" id="KW-0808">Transferase</keyword>
<dbReference type="InterPro" id="IPR008271">
    <property type="entry name" value="Ser/Thr_kinase_AS"/>
</dbReference>
<dbReference type="InterPro" id="IPR011009">
    <property type="entry name" value="Kinase-like_dom_sf"/>
</dbReference>
<dbReference type="Pfam" id="PF00069">
    <property type="entry name" value="Pkinase"/>
    <property type="match status" value="1"/>
</dbReference>
<dbReference type="EC" id="2.7.11.1" evidence="1"/>
<dbReference type="AlphaFoldDB" id="A0A0C1QNN1"/>
<dbReference type="SUPFAM" id="SSF56112">
    <property type="entry name" value="Protein kinase-like (PK-like)"/>
    <property type="match status" value="1"/>
</dbReference>
<keyword evidence="5" id="KW-0418">Kinase</keyword>
<evidence type="ECO:0000256" key="6">
    <source>
        <dbReference type="ARBA" id="ARBA00022840"/>
    </source>
</evidence>
<evidence type="ECO:0000256" key="8">
    <source>
        <dbReference type="ARBA" id="ARBA00048679"/>
    </source>
</evidence>
<evidence type="ECO:0000259" key="9">
    <source>
        <dbReference type="PROSITE" id="PS50011"/>
    </source>
</evidence>
<dbReference type="GO" id="GO:0005524">
    <property type="term" value="F:ATP binding"/>
    <property type="evidence" value="ECO:0007669"/>
    <property type="project" value="UniProtKB-KW"/>
</dbReference>
<comment type="catalytic activity">
    <reaction evidence="7">
        <text>L-threonyl-[protein] + ATP = O-phospho-L-threonyl-[protein] + ADP + H(+)</text>
        <dbReference type="Rhea" id="RHEA:46608"/>
        <dbReference type="Rhea" id="RHEA-COMP:11060"/>
        <dbReference type="Rhea" id="RHEA-COMP:11605"/>
        <dbReference type="ChEBI" id="CHEBI:15378"/>
        <dbReference type="ChEBI" id="CHEBI:30013"/>
        <dbReference type="ChEBI" id="CHEBI:30616"/>
        <dbReference type="ChEBI" id="CHEBI:61977"/>
        <dbReference type="ChEBI" id="CHEBI:456216"/>
        <dbReference type="EC" id="2.7.11.1"/>
    </reaction>
</comment>
<feature type="domain" description="SLH" evidence="10">
    <location>
        <begin position="516"/>
        <end position="584"/>
    </location>
</feature>
<reference evidence="11 12" key="1">
    <citation type="submission" date="2014-12" db="EMBL/GenBank/DDBJ databases">
        <title>Draft Genome Sequence of Pseudoalteromonas luteoviolacea HI1.</title>
        <authorList>
            <person name="Asahina A.Y."/>
            <person name="Hadfield M.G."/>
        </authorList>
    </citation>
    <scope>NUCLEOTIDE SEQUENCE [LARGE SCALE GENOMIC DNA]</scope>
    <source>
        <strain evidence="11 12">HI1</strain>
    </source>
</reference>
<accession>A0A0C1QNN1</accession>
<feature type="domain" description="Protein kinase" evidence="9">
    <location>
        <begin position="88"/>
        <end position="431"/>
    </location>
</feature>
<dbReference type="InterPro" id="IPR000719">
    <property type="entry name" value="Prot_kinase_dom"/>
</dbReference>
<dbReference type="PANTHER" id="PTHR24363:SF0">
    <property type="entry name" value="SERINE_THREONINE KINASE LIKE DOMAIN CONTAINING 1"/>
    <property type="match status" value="1"/>
</dbReference>
<keyword evidence="2" id="KW-0723">Serine/threonine-protein kinase</keyword>
<name>A0A0C1QNN1_9GAMM</name>
<dbReference type="InterPro" id="IPR001119">
    <property type="entry name" value="SLH_dom"/>
</dbReference>
<dbReference type="SMART" id="SM00220">
    <property type="entry name" value="S_TKc"/>
    <property type="match status" value="1"/>
</dbReference>
<dbReference type="CDD" id="cd14014">
    <property type="entry name" value="STKc_PknB_like"/>
    <property type="match status" value="1"/>
</dbReference>
<dbReference type="Gene3D" id="1.10.510.10">
    <property type="entry name" value="Transferase(Phosphotransferase) domain 1"/>
    <property type="match status" value="1"/>
</dbReference>
<dbReference type="Proteomes" id="UP000031327">
    <property type="component" value="Unassembled WGS sequence"/>
</dbReference>
<evidence type="ECO:0000259" key="10">
    <source>
        <dbReference type="PROSITE" id="PS51272"/>
    </source>
</evidence>
<evidence type="ECO:0000313" key="12">
    <source>
        <dbReference type="Proteomes" id="UP000031327"/>
    </source>
</evidence>
<protein>
    <recommendedName>
        <fullName evidence="1">non-specific serine/threonine protein kinase</fullName>
        <ecNumber evidence="1">2.7.11.1</ecNumber>
    </recommendedName>
</protein>
<dbReference type="PROSITE" id="PS50011">
    <property type="entry name" value="PROTEIN_KINASE_DOM"/>
    <property type="match status" value="1"/>
</dbReference>